<keyword evidence="3 5" id="KW-0548">Nucleotidyltransferase</keyword>
<evidence type="ECO:0000313" key="7">
    <source>
        <dbReference type="Proteomes" id="UP000191094"/>
    </source>
</evidence>
<evidence type="ECO:0000313" key="6">
    <source>
        <dbReference type="EMBL" id="OOS22834.1"/>
    </source>
</evidence>
<comment type="catalytic activity">
    <reaction evidence="5">
        <text>3-deoxy-alpha-D-manno-oct-2-ulosonate + CTP = CMP-3-deoxy-beta-D-manno-octulosonate + diphosphate</text>
        <dbReference type="Rhea" id="RHEA:23448"/>
        <dbReference type="ChEBI" id="CHEBI:33019"/>
        <dbReference type="ChEBI" id="CHEBI:37563"/>
        <dbReference type="ChEBI" id="CHEBI:85986"/>
        <dbReference type="ChEBI" id="CHEBI:85987"/>
        <dbReference type="EC" id="2.7.7.38"/>
    </reaction>
</comment>
<dbReference type="GO" id="GO:0016020">
    <property type="term" value="C:membrane"/>
    <property type="evidence" value="ECO:0007669"/>
    <property type="project" value="UniProtKB-SubCell"/>
</dbReference>
<organism evidence="6 7">
    <name type="scientific">Lwoffella lincolnii</name>
    <dbReference type="NCBI Taxonomy" id="90241"/>
    <lineage>
        <taxon>Bacteria</taxon>
        <taxon>Pseudomonadati</taxon>
        <taxon>Pseudomonadota</taxon>
        <taxon>Gammaproteobacteria</taxon>
        <taxon>Moraxellales</taxon>
        <taxon>Moraxellaceae</taxon>
        <taxon>Lwoffella</taxon>
    </lineage>
</organism>
<dbReference type="NCBIfam" id="TIGR00466">
    <property type="entry name" value="kdsB"/>
    <property type="match status" value="1"/>
</dbReference>
<dbReference type="SUPFAM" id="SSF53448">
    <property type="entry name" value="Nucleotide-diphospho-sugar transferases"/>
    <property type="match status" value="1"/>
</dbReference>
<dbReference type="GO" id="GO:0009103">
    <property type="term" value="P:lipopolysaccharide biosynthetic process"/>
    <property type="evidence" value="ECO:0007669"/>
    <property type="project" value="UniProtKB-UniRule"/>
</dbReference>
<protein>
    <recommendedName>
        <fullName evidence="5">3-deoxy-manno-octulosonate cytidylyltransferase</fullName>
        <ecNumber evidence="5">2.7.7.38</ecNumber>
    </recommendedName>
    <alternativeName>
        <fullName evidence="5">CMP-2-keto-3-deoxyoctulosonic acid synthase</fullName>
        <shortName evidence="5">CKS</shortName>
        <shortName evidence="5">CMP-KDO synthase</shortName>
    </alternativeName>
</protein>
<dbReference type="GO" id="GO:0005829">
    <property type="term" value="C:cytosol"/>
    <property type="evidence" value="ECO:0007669"/>
    <property type="project" value="TreeGrafter"/>
</dbReference>
<dbReference type="PANTHER" id="PTHR42866:SF2">
    <property type="entry name" value="3-DEOXY-MANNO-OCTULOSONATE CYTIDYLYLTRANSFERASE, MITOCHONDRIAL"/>
    <property type="match status" value="1"/>
</dbReference>
<dbReference type="NCBIfam" id="NF003952">
    <property type="entry name" value="PRK05450.1-5"/>
    <property type="match status" value="1"/>
</dbReference>
<dbReference type="Gene3D" id="3.90.550.10">
    <property type="entry name" value="Spore Coat Polysaccharide Biosynthesis Protein SpsA, Chain A"/>
    <property type="match status" value="1"/>
</dbReference>
<dbReference type="Proteomes" id="UP000191094">
    <property type="component" value="Unassembled WGS sequence"/>
</dbReference>
<dbReference type="CDD" id="cd02517">
    <property type="entry name" value="CMP-KDO-Synthetase"/>
    <property type="match status" value="1"/>
</dbReference>
<dbReference type="GO" id="GO:0008690">
    <property type="term" value="F:3-deoxy-manno-octulosonate cytidylyltransferase activity"/>
    <property type="evidence" value="ECO:0007669"/>
    <property type="project" value="UniProtKB-UniRule"/>
</dbReference>
<comment type="similarity">
    <text evidence="5">Belongs to the KdsB family.</text>
</comment>
<dbReference type="UniPathway" id="UPA00358">
    <property type="reaction ID" value="UER00476"/>
</dbReference>
<dbReference type="OrthoDB" id="9815559at2"/>
<comment type="subcellular location">
    <subcellularLocation>
        <location evidence="5">Cytoplasm</location>
    </subcellularLocation>
    <subcellularLocation>
        <location evidence="1">Membrane</location>
    </subcellularLocation>
</comment>
<dbReference type="HAMAP" id="MF_00057">
    <property type="entry name" value="KdsB"/>
    <property type="match status" value="1"/>
</dbReference>
<gene>
    <name evidence="5" type="primary">kdsB</name>
    <name evidence="6" type="ORF">B0682_01110</name>
</gene>
<sequence length="285" mass="31464">MTTTTPSPNTQKTHHKTHIVIPARHKSSRLPGKPLLPIHGKPMILWVAQKASLATFADDLTIATDDKRIADVCRHAGYDVLMTDVNHASGTDRLAEVVTIKGWADDDIVINMQGDEPLVPPLLLEQTKNLLLKSHDAVMATLCEPIHSYEELMRPSVVKVVADKHNHALYFSRAGIPCDREHALAMVNNRQTSNAQTPEFQAQKAPTHAYRHLGLYAYRVAMLKAFGGWQMGMLEQLEALEQLRVLEQGKKIAIDIALTSLPAGVDTQADLDRLNQLPLTAFGGV</sequence>
<comment type="caution">
    <text evidence="6">The sequence shown here is derived from an EMBL/GenBank/DDBJ whole genome shotgun (WGS) entry which is preliminary data.</text>
</comment>
<dbReference type="InterPro" id="IPR029044">
    <property type="entry name" value="Nucleotide-diphossugar_trans"/>
</dbReference>
<evidence type="ECO:0000256" key="3">
    <source>
        <dbReference type="ARBA" id="ARBA00022695"/>
    </source>
</evidence>
<proteinExistence type="inferred from homology"/>
<comment type="pathway">
    <text evidence="5">Nucleotide-sugar biosynthesis; CMP-3-deoxy-D-manno-octulosonate biosynthesis; CMP-3-deoxy-D-manno-octulosonate from 3-deoxy-D-manno-octulosonate and CTP: step 1/1.</text>
</comment>
<dbReference type="STRING" id="90241.B0682_01110"/>
<keyword evidence="4 5" id="KW-0448">Lipopolysaccharide biosynthesis</keyword>
<evidence type="ECO:0000256" key="4">
    <source>
        <dbReference type="ARBA" id="ARBA00022985"/>
    </source>
</evidence>
<dbReference type="InterPro" id="IPR004528">
    <property type="entry name" value="KdsB"/>
</dbReference>
<dbReference type="PANTHER" id="PTHR42866">
    <property type="entry name" value="3-DEOXY-MANNO-OCTULOSONATE CYTIDYLYLTRANSFERASE"/>
    <property type="match status" value="1"/>
</dbReference>
<accession>A0A1T0CKI6</accession>
<dbReference type="RefSeq" id="WP_078306253.1">
    <property type="nucleotide sequence ID" value="NZ_MUYT01000001.1"/>
</dbReference>
<dbReference type="EMBL" id="MUYT01000001">
    <property type="protein sequence ID" value="OOS22834.1"/>
    <property type="molecule type" value="Genomic_DNA"/>
</dbReference>
<comment type="function">
    <text evidence="5">Activates KDO (a required 8-carbon sugar) for incorporation into bacterial lipopolysaccharide in Gram-negative bacteria.</text>
</comment>
<dbReference type="EC" id="2.7.7.38" evidence="5"/>
<dbReference type="AlphaFoldDB" id="A0A1T0CKI6"/>
<evidence type="ECO:0000256" key="5">
    <source>
        <dbReference type="HAMAP-Rule" id="MF_00057"/>
    </source>
</evidence>
<dbReference type="FunFam" id="3.90.550.10:FF:000011">
    <property type="entry name" value="3-deoxy-manno-octulosonate cytidylyltransferase"/>
    <property type="match status" value="1"/>
</dbReference>
<evidence type="ECO:0000256" key="1">
    <source>
        <dbReference type="ARBA" id="ARBA00004370"/>
    </source>
</evidence>
<keyword evidence="5" id="KW-0963">Cytoplasm</keyword>
<keyword evidence="7" id="KW-1185">Reference proteome</keyword>
<name>A0A1T0CKI6_9GAMM</name>
<keyword evidence="2 5" id="KW-0808">Transferase</keyword>
<reference evidence="6 7" key="1">
    <citation type="submission" date="2017-02" db="EMBL/GenBank/DDBJ databases">
        <title>Draft genome sequence of Moraxella lincolnii CCUG 9405T type strain.</title>
        <authorList>
            <person name="Salva-Serra F."/>
            <person name="Engstrom-Jakobsson H."/>
            <person name="Thorell K."/>
            <person name="Jaen-Luchoro D."/>
            <person name="Gonzales-Siles L."/>
            <person name="Karlsson R."/>
            <person name="Yazdan S."/>
            <person name="Boulund F."/>
            <person name="Johnning A."/>
            <person name="Engstrand L."/>
            <person name="Kristiansson E."/>
            <person name="Moore E."/>
        </authorList>
    </citation>
    <scope>NUCLEOTIDE SEQUENCE [LARGE SCALE GENOMIC DNA]</scope>
    <source>
        <strain evidence="6 7">CCUG 9405</strain>
    </source>
</reference>
<dbReference type="InterPro" id="IPR003329">
    <property type="entry name" value="Cytidylyl_trans"/>
</dbReference>
<dbReference type="GO" id="GO:0033468">
    <property type="term" value="P:CMP-keto-3-deoxy-D-manno-octulosonic acid biosynthetic process"/>
    <property type="evidence" value="ECO:0007669"/>
    <property type="project" value="UniProtKB-UniRule"/>
</dbReference>
<dbReference type="Pfam" id="PF02348">
    <property type="entry name" value="CTP_transf_3"/>
    <property type="match status" value="1"/>
</dbReference>
<evidence type="ECO:0000256" key="2">
    <source>
        <dbReference type="ARBA" id="ARBA00022679"/>
    </source>
</evidence>